<evidence type="ECO:0000313" key="1">
    <source>
        <dbReference type="EMBL" id="NHN88686.1"/>
    </source>
</evidence>
<organism evidence="1 2">
    <name type="scientific">Acetobacter conturbans</name>
    <dbReference type="NCBI Taxonomy" id="1737472"/>
    <lineage>
        <taxon>Bacteria</taxon>
        <taxon>Pseudomonadati</taxon>
        <taxon>Pseudomonadota</taxon>
        <taxon>Alphaproteobacteria</taxon>
        <taxon>Acetobacterales</taxon>
        <taxon>Acetobacteraceae</taxon>
        <taxon>Acetobacter</taxon>
    </lineage>
</organism>
<reference evidence="1 2" key="1">
    <citation type="journal article" date="2020" name="Int. J. Syst. Evol. Microbiol.">
        <title>Novel acetic acid bacteria from cider fermentations: Acetobacter conturbans sp. nov. and Acetobacter fallax sp. nov.</title>
        <authorList>
            <person name="Sombolestani A.S."/>
            <person name="Cleenwerck I."/>
            <person name="Cnockaert M."/>
            <person name="Borremans W."/>
            <person name="Wieme A.D."/>
            <person name="De Vuyst L."/>
            <person name="Vandamme P."/>
        </authorList>
    </citation>
    <scope>NUCLEOTIDE SEQUENCE [LARGE SCALE GENOMIC DNA]</scope>
    <source>
        <strain evidence="1 2">LMG 1627</strain>
    </source>
</reference>
<keyword evidence="2" id="KW-1185">Reference proteome</keyword>
<accession>A0ABX0K1J4</accession>
<protein>
    <submittedName>
        <fullName evidence="1">Uncharacterized protein</fullName>
    </submittedName>
</protein>
<dbReference type="Proteomes" id="UP000631653">
    <property type="component" value="Unassembled WGS sequence"/>
</dbReference>
<comment type="caution">
    <text evidence="1">The sequence shown here is derived from an EMBL/GenBank/DDBJ whole genome shotgun (WGS) entry which is preliminary data.</text>
</comment>
<dbReference type="EMBL" id="WOSY01000007">
    <property type="protein sequence ID" value="NHN88686.1"/>
    <property type="molecule type" value="Genomic_DNA"/>
</dbReference>
<proteinExistence type="predicted"/>
<evidence type="ECO:0000313" key="2">
    <source>
        <dbReference type="Proteomes" id="UP000631653"/>
    </source>
</evidence>
<name>A0ABX0K1J4_9PROT</name>
<dbReference type="RefSeq" id="WP_173570012.1">
    <property type="nucleotide sequence ID" value="NZ_WOSY01000007.1"/>
</dbReference>
<gene>
    <name evidence="1" type="ORF">GOB81_08590</name>
</gene>
<sequence length="148" mass="15764">MSKKTTIPDPEFTNPSVERVKAPHIHITPSDDRQQASLEITSGRKKIVMDLTEEQVASLIAALGAVHQVMVGAEVPSLEGVSFIPVRRTHWALQLDSASQGSVLAFQHPAYGPVGLALTPADSSKLARGLTLHQQLNDATLKASGPAN</sequence>